<name>A0A429ZQC0_9ENTE</name>
<reference evidence="2 3" key="1">
    <citation type="submission" date="2017-05" db="EMBL/GenBank/DDBJ databases">
        <title>Vagococcus spp. assemblies.</title>
        <authorList>
            <person name="Gulvik C.A."/>
        </authorList>
    </citation>
    <scope>NUCLEOTIDE SEQUENCE [LARGE SCALE GENOMIC DNA]</scope>
    <source>
        <strain evidence="2 3">SS1994</strain>
    </source>
</reference>
<organism evidence="2 3">
    <name type="scientific">Vagococcus bubulae</name>
    <dbReference type="NCBI Taxonomy" id="1977868"/>
    <lineage>
        <taxon>Bacteria</taxon>
        <taxon>Bacillati</taxon>
        <taxon>Bacillota</taxon>
        <taxon>Bacilli</taxon>
        <taxon>Lactobacillales</taxon>
        <taxon>Enterococcaceae</taxon>
        <taxon>Vagococcus</taxon>
    </lineage>
</organism>
<proteinExistence type="predicted"/>
<dbReference type="Proteomes" id="UP000288490">
    <property type="component" value="Unassembled WGS sequence"/>
</dbReference>
<feature type="chain" id="PRO_5039147497" evidence="1">
    <location>
        <begin position="22"/>
        <end position="82"/>
    </location>
</feature>
<dbReference type="RefSeq" id="WP_125956023.1">
    <property type="nucleotide sequence ID" value="NZ_JAQEJV010000002.1"/>
</dbReference>
<keyword evidence="3" id="KW-1185">Reference proteome</keyword>
<accession>A0A429ZQC0</accession>
<evidence type="ECO:0000256" key="1">
    <source>
        <dbReference type="SAM" id="SignalP"/>
    </source>
</evidence>
<protein>
    <submittedName>
        <fullName evidence="2">Uncharacterized protein</fullName>
    </submittedName>
</protein>
<dbReference type="AlphaFoldDB" id="A0A429ZQC0"/>
<feature type="signal peptide" evidence="1">
    <location>
        <begin position="1"/>
        <end position="21"/>
    </location>
</feature>
<evidence type="ECO:0000313" key="3">
    <source>
        <dbReference type="Proteomes" id="UP000288490"/>
    </source>
</evidence>
<sequence length="82" mass="9286">MKKLSLTILTISLFFISACQSSSKLTEQKDVTKQAKELKENYADFYNLSYFSDVSNGDTYPVPGLKETIVPLLDKPGKKKYQ</sequence>
<dbReference type="PROSITE" id="PS51257">
    <property type="entry name" value="PROKAR_LIPOPROTEIN"/>
    <property type="match status" value="1"/>
</dbReference>
<keyword evidence="1" id="KW-0732">Signal</keyword>
<evidence type="ECO:0000313" key="2">
    <source>
        <dbReference type="EMBL" id="RST95887.1"/>
    </source>
</evidence>
<dbReference type="EMBL" id="NGJT01000002">
    <property type="protein sequence ID" value="RST95887.1"/>
    <property type="molecule type" value="Genomic_DNA"/>
</dbReference>
<gene>
    <name evidence="2" type="ORF">CBF36_01585</name>
</gene>
<comment type="caution">
    <text evidence="2">The sequence shown here is derived from an EMBL/GenBank/DDBJ whole genome shotgun (WGS) entry which is preliminary data.</text>
</comment>